<dbReference type="EMBL" id="BSSD01000017">
    <property type="protein sequence ID" value="GLW95834.1"/>
    <property type="molecule type" value="Genomic_DNA"/>
</dbReference>
<accession>A0A9W6QWE0</accession>
<gene>
    <name evidence="1" type="ORF">Aglo03_66500</name>
</gene>
<comment type="caution">
    <text evidence="1">The sequence shown here is derived from an EMBL/GenBank/DDBJ whole genome shotgun (WGS) entry which is preliminary data.</text>
</comment>
<dbReference type="Proteomes" id="UP001165042">
    <property type="component" value="Unassembled WGS sequence"/>
</dbReference>
<dbReference type="RefSeq" id="WP_285613523.1">
    <property type="nucleotide sequence ID" value="NZ_BSSD01000017.1"/>
</dbReference>
<reference evidence="1" key="1">
    <citation type="submission" date="2023-02" db="EMBL/GenBank/DDBJ databases">
        <title>Actinokineospora globicatena NBRC 15670.</title>
        <authorList>
            <person name="Ichikawa N."/>
            <person name="Sato H."/>
            <person name="Tonouchi N."/>
        </authorList>
    </citation>
    <scope>NUCLEOTIDE SEQUENCE</scope>
    <source>
        <strain evidence="1">NBRC 15670</strain>
    </source>
</reference>
<protein>
    <submittedName>
        <fullName evidence="1">Uncharacterized protein</fullName>
    </submittedName>
</protein>
<keyword evidence="2" id="KW-1185">Reference proteome</keyword>
<evidence type="ECO:0000313" key="2">
    <source>
        <dbReference type="Proteomes" id="UP001165042"/>
    </source>
</evidence>
<proteinExistence type="predicted"/>
<sequence>MENRLLDLASMVNRRGARIAGVLSLVVDEAHRVDLAPTGVPIWGVLSVGVDGGPSRGLGADGERRDERDGVRLAEDQRQPGVASVYALTSPMPSTCVSASATPRL</sequence>
<evidence type="ECO:0000313" key="1">
    <source>
        <dbReference type="EMBL" id="GLW95834.1"/>
    </source>
</evidence>
<name>A0A9W6QWE0_9PSEU</name>
<dbReference type="AlphaFoldDB" id="A0A9W6QWE0"/>
<organism evidence="1 2">
    <name type="scientific">Actinokineospora globicatena</name>
    <dbReference type="NCBI Taxonomy" id="103729"/>
    <lineage>
        <taxon>Bacteria</taxon>
        <taxon>Bacillati</taxon>
        <taxon>Actinomycetota</taxon>
        <taxon>Actinomycetes</taxon>
        <taxon>Pseudonocardiales</taxon>
        <taxon>Pseudonocardiaceae</taxon>
        <taxon>Actinokineospora</taxon>
    </lineage>
</organism>